<accession>A0A921Q877</accession>
<dbReference type="AlphaFoldDB" id="A0A921Q877"/>
<evidence type="ECO:0000256" key="1">
    <source>
        <dbReference type="SAM" id="MobiDB-lite"/>
    </source>
</evidence>
<feature type="region of interest" description="Disordered" evidence="1">
    <location>
        <begin position="78"/>
        <end position="128"/>
    </location>
</feature>
<gene>
    <name evidence="2" type="ORF">BDA96_10G329000</name>
</gene>
<reference evidence="2" key="2">
    <citation type="submission" date="2020-10" db="EMBL/GenBank/DDBJ databases">
        <authorList>
            <person name="Cooper E.A."/>
            <person name="Brenton Z.W."/>
            <person name="Flinn B.S."/>
            <person name="Jenkins J."/>
            <person name="Shu S."/>
            <person name="Flowers D."/>
            <person name="Luo F."/>
            <person name="Wang Y."/>
            <person name="Xia P."/>
            <person name="Barry K."/>
            <person name="Daum C."/>
            <person name="Lipzen A."/>
            <person name="Yoshinaga Y."/>
            <person name="Schmutz J."/>
            <person name="Saski C."/>
            <person name="Vermerris W."/>
            <person name="Kresovich S."/>
        </authorList>
    </citation>
    <scope>NUCLEOTIDE SEQUENCE</scope>
</reference>
<proteinExistence type="predicted"/>
<feature type="region of interest" description="Disordered" evidence="1">
    <location>
        <begin position="236"/>
        <end position="300"/>
    </location>
</feature>
<feature type="compositionally biased region" description="Basic residues" evidence="1">
    <location>
        <begin position="245"/>
        <end position="255"/>
    </location>
</feature>
<evidence type="ECO:0000313" key="2">
    <source>
        <dbReference type="EMBL" id="KAG0516037.1"/>
    </source>
</evidence>
<evidence type="ECO:0000313" key="3">
    <source>
        <dbReference type="Proteomes" id="UP000807115"/>
    </source>
</evidence>
<dbReference type="EMBL" id="CM027689">
    <property type="protein sequence ID" value="KAG0516037.1"/>
    <property type="molecule type" value="Genomic_DNA"/>
</dbReference>
<organism evidence="2 3">
    <name type="scientific">Sorghum bicolor</name>
    <name type="common">Sorghum</name>
    <name type="synonym">Sorghum vulgare</name>
    <dbReference type="NCBI Taxonomy" id="4558"/>
    <lineage>
        <taxon>Eukaryota</taxon>
        <taxon>Viridiplantae</taxon>
        <taxon>Streptophyta</taxon>
        <taxon>Embryophyta</taxon>
        <taxon>Tracheophyta</taxon>
        <taxon>Spermatophyta</taxon>
        <taxon>Magnoliopsida</taxon>
        <taxon>Liliopsida</taxon>
        <taxon>Poales</taxon>
        <taxon>Poaceae</taxon>
        <taxon>PACMAD clade</taxon>
        <taxon>Panicoideae</taxon>
        <taxon>Andropogonodae</taxon>
        <taxon>Andropogoneae</taxon>
        <taxon>Sorghinae</taxon>
        <taxon>Sorghum</taxon>
    </lineage>
</organism>
<name>A0A921Q877_SORBI</name>
<sequence length="325" mass="35103">MACSMLRQCQDLLPCTVVGEWLLAFAGAPNYFHCQQYLPKRPWDETPNAVPGRRHERRAARKAAWSWWALATGAVNNGGRRGLPKGKKKKTEESVGSGQAGATRHASRARPSVAPYRGWTGRDRARQPSPAACSYVYGAATATTSGASASVGGRTKRGAVTGTRIGPPIAPPCLSHRPRKQCSSRLFLADKFEKFLVFDKRPKCAGRAQVWKWKCGPSRLASDGLGGSTLLPARDHLEWRVRPPTPRHRGPRTRPRTPAPRPAGRANKRPCVSKFEELTSDEAVKPSGTSPVPSPRLASPAAAAGWFGVASPHSLTSPSRPRDGG</sequence>
<dbReference type="Proteomes" id="UP000807115">
    <property type="component" value="Chromosome 10"/>
</dbReference>
<comment type="caution">
    <text evidence="2">The sequence shown here is derived from an EMBL/GenBank/DDBJ whole genome shotgun (WGS) entry which is preliminary data.</text>
</comment>
<reference evidence="2" key="1">
    <citation type="journal article" date="2019" name="BMC Genomics">
        <title>A new reference genome for Sorghum bicolor reveals high levels of sequence similarity between sweet and grain genotypes: implications for the genetics of sugar metabolism.</title>
        <authorList>
            <person name="Cooper E.A."/>
            <person name="Brenton Z.W."/>
            <person name="Flinn B.S."/>
            <person name="Jenkins J."/>
            <person name="Shu S."/>
            <person name="Flowers D."/>
            <person name="Luo F."/>
            <person name="Wang Y."/>
            <person name="Xia P."/>
            <person name="Barry K."/>
            <person name="Daum C."/>
            <person name="Lipzen A."/>
            <person name="Yoshinaga Y."/>
            <person name="Schmutz J."/>
            <person name="Saski C."/>
            <person name="Vermerris W."/>
            <person name="Kresovich S."/>
        </authorList>
    </citation>
    <scope>NUCLEOTIDE SEQUENCE</scope>
</reference>
<protein>
    <submittedName>
        <fullName evidence="2">Uncharacterized protein</fullName>
    </submittedName>
</protein>